<proteinExistence type="inferred from homology"/>
<dbReference type="FunFam" id="2.30.30.100:FF:000027">
    <property type="entry name" value="U6 snRNA-associated Sm-like protein LSm8"/>
    <property type="match status" value="1"/>
</dbReference>
<dbReference type="InterPro" id="IPR001163">
    <property type="entry name" value="Sm_dom_euk/arc"/>
</dbReference>
<keyword evidence="8 9" id="KW-0687">Ribonucleoprotein</keyword>
<keyword evidence="4 9" id="KW-0747">Spliceosome</keyword>
<evidence type="ECO:0000313" key="12">
    <source>
        <dbReference type="Proteomes" id="UP000192578"/>
    </source>
</evidence>
<comment type="similarity">
    <text evidence="2 9">Belongs to the snRNP Sm proteins family.</text>
</comment>
<dbReference type="GO" id="GO:0005688">
    <property type="term" value="C:U6 snRNP"/>
    <property type="evidence" value="ECO:0007669"/>
    <property type="project" value="UniProtKB-UniRule"/>
</dbReference>
<dbReference type="Proteomes" id="UP000192578">
    <property type="component" value="Unassembled WGS sequence"/>
</dbReference>
<dbReference type="Gene3D" id="2.30.30.100">
    <property type="match status" value="1"/>
</dbReference>
<comment type="subunit">
    <text evidence="9">LSm subunits form a heteromer with a doughnut shape.</text>
</comment>
<evidence type="ECO:0000259" key="10">
    <source>
        <dbReference type="PROSITE" id="PS52002"/>
    </source>
</evidence>
<comment type="caution">
    <text evidence="11">The sequence shown here is derived from an EMBL/GenBank/DDBJ whole genome shotgun (WGS) entry which is preliminary data.</text>
</comment>
<reference evidence="12" key="1">
    <citation type="submission" date="2017-01" db="EMBL/GenBank/DDBJ databases">
        <title>Comparative genomics of anhydrobiosis in the tardigrade Hypsibius dujardini.</title>
        <authorList>
            <person name="Yoshida Y."/>
            <person name="Koutsovoulos G."/>
            <person name="Laetsch D."/>
            <person name="Stevens L."/>
            <person name="Kumar S."/>
            <person name="Horikawa D."/>
            <person name="Ishino K."/>
            <person name="Komine S."/>
            <person name="Tomita M."/>
            <person name="Blaxter M."/>
            <person name="Arakawa K."/>
        </authorList>
    </citation>
    <scope>NUCLEOTIDE SEQUENCE [LARGE SCALE GENOMIC DNA]</scope>
    <source>
        <strain evidence="12">Z151</strain>
    </source>
</reference>
<evidence type="ECO:0000313" key="11">
    <source>
        <dbReference type="EMBL" id="OQV13650.1"/>
    </source>
</evidence>
<evidence type="ECO:0000256" key="6">
    <source>
        <dbReference type="ARBA" id="ARBA00023187"/>
    </source>
</evidence>
<dbReference type="InterPro" id="IPR034103">
    <property type="entry name" value="Lsm8"/>
</dbReference>
<sequence length="96" mass="10651">MTSTLETFFGKKVQIITNDGRTLIGMFQGYDQTINIILTDANERVYSSFQGVQTVPLGVYMVRGDNIAVVCEVNEELDSGLDLDSIKAEPLRPIVH</sequence>
<evidence type="ECO:0000256" key="5">
    <source>
        <dbReference type="ARBA" id="ARBA00022884"/>
    </source>
</evidence>
<dbReference type="GO" id="GO:0000398">
    <property type="term" value="P:mRNA splicing, via spliceosome"/>
    <property type="evidence" value="ECO:0007669"/>
    <property type="project" value="UniProtKB-UniRule"/>
</dbReference>
<evidence type="ECO:0000256" key="2">
    <source>
        <dbReference type="ARBA" id="ARBA00006850"/>
    </source>
</evidence>
<evidence type="ECO:0000256" key="9">
    <source>
        <dbReference type="RuleBase" id="RU365048"/>
    </source>
</evidence>
<dbReference type="EMBL" id="MTYJ01000119">
    <property type="protein sequence ID" value="OQV13650.1"/>
    <property type="molecule type" value="Genomic_DNA"/>
</dbReference>
<dbReference type="InterPro" id="IPR044642">
    <property type="entry name" value="PTHR15588"/>
</dbReference>
<dbReference type="PROSITE" id="PS52002">
    <property type="entry name" value="SM"/>
    <property type="match status" value="1"/>
</dbReference>
<evidence type="ECO:0000256" key="7">
    <source>
        <dbReference type="ARBA" id="ARBA00023242"/>
    </source>
</evidence>
<dbReference type="SUPFAM" id="SSF50182">
    <property type="entry name" value="Sm-like ribonucleoproteins"/>
    <property type="match status" value="1"/>
</dbReference>
<organism evidence="11 12">
    <name type="scientific">Hypsibius exemplaris</name>
    <name type="common">Freshwater tardigrade</name>
    <dbReference type="NCBI Taxonomy" id="2072580"/>
    <lineage>
        <taxon>Eukaryota</taxon>
        <taxon>Metazoa</taxon>
        <taxon>Ecdysozoa</taxon>
        <taxon>Tardigrada</taxon>
        <taxon>Eutardigrada</taxon>
        <taxon>Parachela</taxon>
        <taxon>Hypsibioidea</taxon>
        <taxon>Hypsibiidae</taxon>
        <taxon>Hypsibius</taxon>
    </lineage>
</organism>
<evidence type="ECO:0000256" key="8">
    <source>
        <dbReference type="ARBA" id="ARBA00023274"/>
    </source>
</evidence>
<comment type="subcellular location">
    <subcellularLocation>
        <location evidence="1 9">Nucleus</location>
    </subcellularLocation>
</comment>
<dbReference type="GO" id="GO:0071011">
    <property type="term" value="C:precatalytic spliceosome"/>
    <property type="evidence" value="ECO:0007669"/>
    <property type="project" value="TreeGrafter"/>
</dbReference>
<comment type="function">
    <text evidence="9">Plays role in pre-mRNA splicing as component of the U4/U6-U5 tri-snRNP complex that is involved in spliceosome assembly, and as component of the precatalytic spliceosome (spliceosome B complex). The heptameric LSM2-8 complex binds specifically to the 3'-terminal U-tract of U6 snRNA.</text>
</comment>
<evidence type="ECO:0000256" key="3">
    <source>
        <dbReference type="ARBA" id="ARBA00022664"/>
    </source>
</evidence>
<dbReference type="PANTHER" id="PTHR15588">
    <property type="entry name" value="LSM1"/>
    <property type="match status" value="1"/>
</dbReference>
<dbReference type="AlphaFoldDB" id="A0A1W0WEL6"/>
<keyword evidence="12" id="KW-1185">Reference proteome</keyword>
<dbReference type="InterPro" id="IPR010920">
    <property type="entry name" value="LSM_dom_sf"/>
</dbReference>
<protein>
    <recommendedName>
        <fullName evidence="9">U6 snRNA-associated Sm-like protein LSm8</fullName>
    </recommendedName>
</protein>
<dbReference type="GO" id="GO:0003729">
    <property type="term" value="F:mRNA binding"/>
    <property type="evidence" value="ECO:0007669"/>
    <property type="project" value="TreeGrafter"/>
</dbReference>
<dbReference type="Pfam" id="PF01423">
    <property type="entry name" value="LSM"/>
    <property type="match status" value="1"/>
</dbReference>
<keyword evidence="7 9" id="KW-0539">Nucleus</keyword>
<dbReference type="InterPro" id="IPR047575">
    <property type="entry name" value="Sm"/>
</dbReference>
<gene>
    <name evidence="9" type="primary">LSM8</name>
    <name evidence="11" type="ORF">BV898_12121</name>
</gene>
<dbReference type="GO" id="GO:0046540">
    <property type="term" value="C:U4/U6 x U5 tri-snRNP complex"/>
    <property type="evidence" value="ECO:0007669"/>
    <property type="project" value="UniProtKB-UniRule"/>
</dbReference>
<keyword evidence="3 9" id="KW-0507">mRNA processing</keyword>
<name>A0A1W0WEL6_HYPEX</name>
<dbReference type="SMART" id="SM00651">
    <property type="entry name" value="Sm"/>
    <property type="match status" value="1"/>
</dbReference>
<evidence type="ECO:0000256" key="4">
    <source>
        <dbReference type="ARBA" id="ARBA00022728"/>
    </source>
</evidence>
<dbReference type="PANTHER" id="PTHR15588:SF9">
    <property type="entry name" value="U6 SNRNA-ASSOCIATED SM-LIKE PROTEIN LSM8"/>
    <property type="match status" value="1"/>
</dbReference>
<evidence type="ECO:0000256" key="1">
    <source>
        <dbReference type="ARBA" id="ARBA00004123"/>
    </source>
</evidence>
<feature type="domain" description="Sm" evidence="10">
    <location>
        <begin position="1"/>
        <end position="76"/>
    </location>
</feature>
<dbReference type="OrthoDB" id="10263346at2759"/>
<accession>A0A1W0WEL6</accession>
<dbReference type="CDD" id="cd01727">
    <property type="entry name" value="LSm8"/>
    <property type="match status" value="1"/>
</dbReference>
<keyword evidence="5 9" id="KW-0694">RNA-binding</keyword>
<keyword evidence="6 9" id="KW-0508">mRNA splicing</keyword>